<keyword evidence="6 17" id="KW-0479">Metal-binding</keyword>
<feature type="site" description="Critical for catalysis" evidence="15">
    <location>
        <position position="233"/>
    </location>
</feature>
<evidence type="ECO:0000313" key="20">
    <source>
        <dbReference type="Proteomes" id="UP000005273"/>
    </source>
</evidence>
<evidence type="ECO:0000256" key="12">
    <source>
        <dbReference type="PIRSR" id="PIRSR604439-1"/>
    </source>
</evidence>
<keyword evidence="7 14" id="KW-0460">Magnesium</keyword>
<comment type="subunit">
    <text evidence="3">Homodimer.</text>
</comment>
<dbReference type="SMART" id="SM01329">
    <property type="entry name" value="Iso_dh"/>
    <property type="match status" value="1"/>
</dbReference>
<feature type="binding site" evidence="13">
    <location>
        <position position="395"/>
    </location>
    <ligand>
        <name>NADP(+)</name>
        <dbReference type="ChEBI" id="CHEBI:58349"/>
    </ligand>
</feature>
<dbReference type="PROSITE" id="PS00470">
    <property type="entry name" value="IDH_IMDH"/>
    <property type="match status" value="1"/>
</dbReference>
<feature type="binding site" evidence="12">
    <location>
        <position position="135"/>
    </location>
    <ligand>
        <name>D-threo-isocitrate</name>
        <dbReference type="ChEBI" id="CHEBI:15562"/>
    </ligand>
</feature>
<dbReference type="GO" id="GO:0006099">
    <property type="term" value="P:tricarboxylic acid cycle"/>
    <property type="evidence" value="ECO:0007669"/>
    <property type="project" value="UniProtKB-UniRule"/>
</dbReference>
<dbReference type="InterPro" id="IPR004439">
    <property type="entry name" value="Isocitrate_DH_NADP_dimer_prok"/>
</dbReference>
<gene>
    <name evidence="19" type="ORF">HMPREF1705_03810</name>
</gene>
<evidence type="ECO:0000256" key="2">
    <source>
        <dbReference type="ARBA" id="ARBA00007769"/>
    </source>
</evidence>
<evidence type="ECO:0000256" key="11">
    <source>
        <dbReference type="ARBA" id="ARBA00023554"/>
    </source>
</evidence>
<evidence type="ECO:0000256" key="3">
    <source>
        <dbReference type="ARBA" id="ARBA00011738"/>
    </source>
</evidence>
<dbReference type="Pfam" id="PF00180">
    <property type="entry name" value="Iso_dh"/>
    <property type="match status" value="1"/>
</dbReference>
<dbReference type="InterPro" id="IPR024084">
    <property type="entry name" value="IsoPropMal-DH-like_dom"/>
</dbReference>
<evidence type="ECO:0000256" key="6">
    <source>
        <dbReference type="ARBA" id="ARBA00022723"/>
    </source>
</evidence>
<proteinExistence type="inferred from homology"/>
<dbReference type="STRING" id="592015.HMPREF1705_03810"/>
<dbReference type="GO" id="GO:0006097">
    <property type="term" value="P:glyoxylate cycle"/>
    <property type="evidence" value="ECO:0007669"/>
    <property type="project" value="UniProtKB-KW"/>
</dbReference>
<dbReference type="eggNOG" id="COG0538">
    <property type="taxonomic scope" value="Bacteria"/>
</dbReference>
<dbReference type="OrthoDB" id="9806254at2"/>
<dbReference type="EMBL" id="ACJX03000001">
    <property type="protein sequence ID" value="KRT34580.1"/>
    <property type="molecule type" value="Genomic_DNA"/>
</dbReference>
<feature type="binding site" evidence="12">
    <location>
        <position position="121"/>
    </location>
    <ligand>
        <name>D-threo-isocitrate</name>
        <dbReference type="ChEBI" id="CHEBI:15562"/>
    </ligand>
</feature>
<evidence type="ECO:0000256" key="16">
    <source>
        <dbReference type="PIRSR" id="PIRSR604439-5"/>
    </source>
</evidence>
<evidence type="ECO:0000256" key="10">
    <source>
        <dbReference type="ARBA" id="ARBA00023211"/>
    </source>
</evidence>
<comment type="catalytic activity">
    <reaction evidence="11">
        <text>D-threo-isocitrate + NADP(+) = 2-oxoglutarate + CO2 + NADPH</text>
        <dbReference type="Rhea" id="RHEA:19629"/>
        <dbReference type="ChEBI" id="CHEBI:15562"/>
        <dbReference type="ChEBI" id="CHEBI:16526"/>
        <dbReference type="ChEBI" id="CHEBI:16810"/>
        <dbReference type="ChEBI" id="CHEBI:57783"/>
        <dbReference type="ChEBI" id="CHEBI:58349"/>
        <dbReference type="EC" id="1.1.1.42"/>
    </reaction>
</comment>
<comment type="similarity">
    <text evidence="2">Belongs to the isocitrate and isopropylmalate dehydrogenases family.</text>
</comment>
<organism evidence="19 20">
    <name type="scientific">Acetomicrobium hydrogeniformans ATCC BAA-1850</name>
    <dbReference type="NCBI Taxonomy" id="592015"/>
    <lineage>
        <taxon>Bacteria</taxon>
        <taxon>Thermotogati</taxon>
        <taxon>Synergistota</taxon>
        <taxon>Synergistia</taxon>
        <taxon>Synergistales</taxon>
        <taxon>Acetomicrobiaceae</taxon>
        <taxon>Acetomicrobium</taxon>
    </lineage>
</organism>
<keyword evidence="9" id="KW-0560">Oxidoreductase</keyword>
<accession>A0A0T5X8U1</accession>
<feature type="modified residue" description="N6-acetyllysine" evidence="16">
    <location>
        <position position="148"/>
    </location>
</feature>
<feature type="binding site" evidence="12">
    <location>
        <position position="119"/>
    </location>
    <ligand>
        <name>D-threo-isocitrate</name>
        <dbReference type="ChEBI" id="CHEBI:15562"/>
    </ligand>
</feature>
<dbReference type="GO" id="GO:0000287">
    <property type="term" value="F:magnesium ion binding"/>
    <property type="evidence" value="ECO:0007669"/>
    <property type="project" value="InterPro"/>
</dbReference>
<evidence type="ECO:0000256" key="17">
    <source>
        <dbReference type="RuleBase" id="RU004446"/>
    </source>
</evidence>
<evidence type="ECO:0000256" key="9">
    <source>
        <dbReference type="ARBA" id="ARBA00023002"/>
    </source>
</evidence>
<evidence type="ECO:0000313" key="19">
    <source>
        <dbReference type="EMBL" id="KRT34580.1"/>
    </source>
</evidence>
<evidence type="ECO:0000256" key="7">
    <source>
        <dbReference type="ARBA" id="ARBA00022842"/>
    </source>
</evidence>
<dbReference type="AlphaFoldDB" id="A0A0T5X8U1"/>
<feature type="binding site" evidence="13">
    <location>
        <begin position="343"/>
        <end position="349"/>
    </location>
    <ligand>
        <name>NADP(+)</name>
        <dbReference type="ChEBI" id="CHEBI:58349"/>
    </ligand>
</feature>
<name>A0A0T5X8U1_9BACT</name>
<dbReference type="NCBIfam" id="NF005036">
    <property type="entry name" value="PRK06451.1"/>
    <property type="match status" value="1"/>
</dbReference>
<evidence type="ECO:0000256" key="5">
    <source>
        <dbReference type="ARBA" id="ARBA00022532"/>
    </source>
</evidence>
<feature type="binding site" evidence="14">
    <location>
        <position position="311"/>
    </location>
    <ligand>
        <name>Mg(2+)</name>
        <dbReference type="ChEBI" id="CHEBI:18420"/>
    </ligand>
</feature>
<feature type="site" description="Critical for catalysis" evidence="15">
    <location>
        <position position="166"/>
    </location>
</feature>
<dbReference type="RefSeq" id="WP_009200543.1">
    <property type="nucleotide sequence ID" value="NZ_ACJX03000001.1"/>
</dbReference>
<evidence type="ECO:0000256" key="8">
    <source>
        <dbReference type="ARBA" id="ARBA00022857"/>
    </source>
</evidence>
<evidence type="ECO:0000256" key="13">
    <source>
        <dbReference type="PIRSR" id="PIRSR604439-2"/>
    </source>
</evidence>
<comment type="cofactor">
    <cofactor evidence="1">
        <name>Mn(2+)</name>
        <dbReference type="ChEBI" id="CHEBI:29035"/>
    </cofactor>
</comment>
<keyword evidence="20" id="KW-1185">Reference proteome</keyword>
<keyword evidence="5 17" id="KW-0816">Tricarboxylic acid cycle</keyword>
<feature type="binding site" evidence="12">
    <location>
        <position position="159"/>
    </location>
    <ligand>
        <name>D-threo-isocitrate</name>
        <dbReference type="ChEBI" id="CHEBI:15562"/>
    </ligand>
</feature>
<dbReference type="Gene3D" id="3.40.718.10">
    <property type="entry name" value="Isopropylmalate Dehydrogenase"/>
    <property type="match status" value="1"/>
</dbReference>
<protein>
    <recommendedName>
        <fullName evidence="17">Isocitrate dehydrogenase [NADP]</fullName>
        <ecNumber evidence="17">1.1.1.42</ecNumber>
    </recommendedName>
</protein>
<sequence>MSKFPGLKLTNIDAPSLGSPITMTDEGKLIVPNDPVIPFIEGDGIGPDITRAMKIVAENAVYKAYGSNKKLHFWEIYAGEKCNQMFGNWLIDDTLEAIKYFKVAIKGPLMTPVGGGIRSINVRLRQALELYACIRPVRYFDGVPSPLKEPWKVNMVVFRENMEDVYAGIEWPAGSVECAKIRNVLTNEFGISLREDVGLGLKPISVFGSKRIMRKALQYAIERGRSSVTIVHKGNIMKYTEGLFRACCYEVAKEEFFDQTITEEDLSSKRTGFSSSKKVIVKDRIADAMFQQILLRPEEYDVVVTPNLNGDYLSDAIAATVGGLGIAPGANVGDEAAVFEATHGTAPKYAGMDKVNPTSLILSSVMMLEHIGWKEAAALIVRGIERTIQSKTVTYDLARLMKGASEVSCSKFAETVCENM</sequence>
<feature type="binding site" evidence="12">
    <location>
        <position position="125"/>
    </location>
    <ligand>
        <name>D-threo-isocitrate</name>
        <dbReference type="ChEBI" id="CHEBI:15562"/>
    </ligand>
</feature>
<feature type="modified residue" description="Phosphoserine" evidence="16">
    <location>
        <position position="119"/>
    </location>
</feature>
<keyword evidence="10 14" id="KW-0464">Manganese</keyword>
<dbReference type="GO" id="GO:0051287">
    <property type="term" value="F:NAD binding"/>
    <property type="evidence" value="ECO:0007669"/>
    <property type="project" value="InterPro"/>
</dbReference>
<keyword evidence="4 17" id="KW-0329">Glyoxylate bypass</keyword>
<comment type="cofactor">
    <cofactor evidence="14">
        <name>Mg(2+)</name>
        <dbReference type="ChEBI" id="CHEBI:18420"/>
    </cofactor>
    <cofactor evidence="14">
        <name>Mn(2+)</name>
        <dbReference type="ChEBI" id="CHEBI:29035"/>
    </cofactor>
    <text evidence="14">Binds 1 Mg(2+) or Mn(2+) ion per subunit.</text>
</comment>
<reference evidence="20" key="1">
    <citation type="submission" date="2012-09" db="EMBL/GenBank/DDBJ databases">
        <authorList>
            <person name="Weinstock G."/>
            <person name="Sodergren E."/>
            <person name="Clifton S."/>
            <person name="Fulton L."/>
            <person name="Fulton B."/>
            <person name="Courtney L."/>
            <person name="Fronick C."/>
            <person name="Harrison M."/>
            <person name="Strong C."/>
            <person name="Farmer C."/>
            <person name="Delehaunty K."/>
            <person name="Markovic C."/>
            <person name="Hall O."/>
            <person name="Minx P."/>
            <person name="Tomlinson C."/>
            <person name="Mitreva M."/>
            <person name="Nelson J."/>
            <person name="Hou S."/>
            <person name="Wollam A."/>
            <person name="Pepin K.H."/>
            <person name="Johnson M."/>
            <person name="Bhonagiri V."/>
            <person name="Nash W.E."/>
            <person name="Suruliraj S."/>
            <person name="Warren W."/>
            <person name="Chinwalla A."/>
            <person name="Mardis E.R."/>
            <person name="Wilson R.K."/>
        </authorList>
    </citation>
    <scope>NUCLEOTIDE SEQUENCE [LARGE SCALE GENOMIC DNA]</scope>
    <source>
        <strain evidence="20">OS1</strain>
    </source>
</reference>
<evidence type="ECO:0000256" key="14">
    <source>
        <dbReference type="PIRSR" id="PIRSR604439-3"/>
    </source>
</evidence>
<feature type="binding site" evidence="13">
    <location>
        <position position="399"/>
    </location>
    <ligand>
        <name>NADP(+)</name>
        <dbReference type="ChEBI" id="CHEBI:58349"/>
    </ligand>
</feature>
<evidence type="ECO:0000256" key="15">
    <source>
        <dbReference type="PIRSR" id="PIRSR604439-4"/>
    </source>
</evidence>
<dbReference type="PANTHER" id="PTHR43504:SF1">
    <property type="entry name" value="ISOCITRATE DEHYDROGENASE [NADP]"/>
    <property type="match status" value="1"/>
</dbReference>
<dbReference type="Proteomes" id="UP000005273">
    <property type="component" value="Unassembled WGS sequence"/>
</dbReference>
<dbReference type="SUPFAM" id="SSF53659">
    <property type="entry name" value="Isocitrate/Isopropylmalate dehydrogenase-like"/>
    <property type="match status" value="1"/>
</dbReference>
<evidence type="ECO:0000256" key="1">
    <source>
        <dbReference type="ARBA" id="ARBA00001936"/>
    </source>
</evidence>
<comment type="caution">
    <text evidence="19">The sequence shown here is derived from an EMBL/GenBank/DDBJ whole genome shotgun (WGS) entry which is preliminary data.</text>
</comment>
<feature type="binding site" evidence="13">
    <location>
        <position position="356"/>
    </location>
    <ligand>
        <name>NADP(+)</name>
        <dbReference type="ChEBI" id="CHEBI:58349"/>
    </ligand>
</feature>
<dbReference type="InterPro" id="IPR019818">
    <property type="entry name" value="IsoCit/isopropylmalate_DH_CS"/>
</dbReference>
<evidence type="ECO:0000256" key="4">
    <source>
        <dbReference type="ARBA" id="ARBA00022435"/>
    </source>
</evidence>
<dbReference type="NCBIfam" id="TIGR00183">
    <property type="entry name" value="prok_nadp_idh"/>
    <property type="match status" value="1"/>
</dbReference>
<dbReference type="EC" id="1.1.1.42" evidence="17"/>
<feature type="domain" description="Isopropylmalate dehydrogenase-like" evidence="18">
    <location>
        <begin position="36"/>
        <end position="416"/>
    </location>
</feature>
<evidence type="ECO:0000259" key="18">
    <source>
        <dbReference type="SMART" id="SM01329"/>
    </source>
</evidence>
<dbReference type="PANTHER" id="PTHR43504">
    <property type="entry name" value="ISOCITRATE DEHYDROGENASE [NADP]"/>
    <property type="match status" value="1"/>
</dbReference>
<keyword evidence="8 13" id="KW-0521">NADP</keyword>
<dbReference type="GO" id="GO:0004450">
    <property type="term" value="F:isocitrate dehydrogenase (NADP+) activity"/>
    <property type="evidence" value="ECO:0007669"/>
    <property type="project" value="UniProtKB-UniRule"/>
</dbReference>
<dbReference type="NCBIfam" id="NF005425">
    <property type="entry name" value="PRK07006.1"/>
    <property type="match status" value="1"/>
</dbReference>
<feature type="modified residue" description="N6-succinyllysine" evidence="16">
    <location>
        <position position="106"/>
    </location>
</feature>